<dbReference type="Pfam" id="PF13174">
    <property type="entry name" value="TPR_6"/>
    <property type="match status" value="2"/>
</dbReference>
<reference evidence="1" key="2">
    <citation type="journal article" date="2008" name="Genome Biol.">
        <title>Improved genome assembly and evidence-based global gene model set for the chordate Ciona intestinalis: new insight into intron and operon populations.</title>
        <authorList>
            <person name="Satou Y."/>
            <person name="Mineta K."/>
            <person name="Ogasawara M."/>
            <person name="Sasakura Y."/>
            <person name="Shoguchi E."/>
            <person name="Ueno K."/>
            <person name="Yamada L."/>
            <person name="Matsumoto J."/>
            <person name="Wasserscheid J."/>
            <person name="Dewar K."/>
            <person name="Wiley G.B."/>
            <person name="Macmil S.L."/>
            <person name="Roe B.A."/>
            <person name="Zeller R.W."/>
            <person name="Hastings K.E."/>
            <person name="Lemaire P."/>
            <person name="Lindquist E."/>
            <person name="Endo T."/>
            <person name="Hotta K."/>
            <person name="Inaba K."/>
        </authorList>
    </citation>
    <scope>NUCLEOTIDE SEQUENCE [LARGE SCALE GENOMIC DNA]</scope>
    <source>
        <strain evidence="1">wild type</strain>
    </source>
</reference>
<organism evidence="1 2">
    <name type="scientific">Ciona intestinalis</name>
    <name type="common">Transparent sea squirt</name>
    <name type="synonym">Ascidia intestinalis</name>
    <dbReference type="NCBI Taxonomy" id="7719"/>
    <lineage>
        <taxon>Eukaryota</taxon>
        <taxon>Metazoa</taxon>
        <taxon>Chordata</taxon>
        <taxon>Tunicata</taxon>
        <taxon>Ascidiacea</taxon>
        <taxon>Phlebobranchia</taxon>
        <taxon>Cionidae</taxon>
        <taxon>Ciona</taxon>
    </lineage>
</organism>
<reference evidence="2" key="1">
    <citation type="journal article" date="2002" name="Science">
        <title>The draft genome of Ciona intestinalis: insights into chordate and vertebrate origins.</title>
        <authorList>
            <person name="Dehal P."/>
            <person name="Satou Y."/>
            <person name="Campbell R.K."/>
            <person name="Chapman J."/>
            <person name="Degnan B."/>
            <person name="De Tomaso A."/>
            <person name="Davidson B."/>
            <person name="Di Gregorio A."/>
            <person name="Gelpke M."/>
            <person name="Goodstein D.M."/>
            <person name="Harafuji N."/>
            <person name="Hastings K.E."/>
            <person name="Ho I."/>
            <person name="Hotta K."/>
            <person name="Huang W."/>
            <person name="Kawashima T."/>
            <person name="Lemaire P."/>
            <person name="Martinez D."/>
            <person name="Meinertzhagen I.A."/>
            <person name="Necula S."/>
            <person name="Nonaka M."/>
            <person name="Putnam N."/>
            <person name="Rash S."/>
            <person name="Saiga H."/>
            <person name="Satake M."/>
            <person name="Terry A."/>
            <person name="Yamada L."/>
            <person name="Wang H.G."/>
            <person name="Awazu S."/>
            <person name="Azumi K."/>
            <person name="Boore J."/>
            <person name="Branno M."/>
            <person name="Chin-Bow S."/>
            <person name="DeSantis R."/>
            <person name="Doyle S."/>
            <person name="Francino P."/>
            <person name="Keys D.N."/>
            <person name="Haga S."/>
            <person name="Hayashi H."/>
            <person name="Hino K."/>
            <person name="Imai K.S."/>
            <person name="Inaba K."/>
            <person name="Kano S."/>
            <person name="Kobayashi K."/>
            <person name="Kobayashi M."/>
            <person name="Lee B.I."/>
            <person name="Makabe K.W."/>
            <person name="Manohar C."/>
            <person name="Matassi G."/>
            <person name="Medina M."/>
            <person name="Mochizuki Y."/>
            <person name="Mount S."/>
            <person name="Morishita T."/>
            <person name="Miura S."/>
            <person name="Nakayama A."/>
            <person name="Nishizaka S."/>
            <person name="Nomoto H."/>
            <person name="Ohta F."/>
            <person name="Oishi K."/>
            <person name="Rigoutsos I."/>
            <person name="Sano M."/>
            <person name="Sasaki A."/>
            <person name="Sasakura Y."/>
            <person name="Shoguchi E."/>
            <person name="Shin-i T."/>
            <person name="Spagnuolo A."/>
            <person name="Stainier D."/>
            <person name="Suzuki M.M."/>
            <person name="Tassy O."/>
            <person name="Takatori N."/>
            <person name="Tokuoka M."/>
            <person name="Yagi K."/>
            <person name="Yoshizaki F."/>
            <person name="Wada S."/>
            <person name="Zhang C."/>
            <person name="Hyatt P.D."/>
            <person name="Larimer F."/>
            <person name="Detter C."/>
            <person name="Doggett N."/>
            <person name="Glavina T."/>
            <person name="Hawkins T."/>
            <person name="Richardson P."/>
            <person name="Lucas S."/>
            <person name="Kohara Y."/>
            <person name="Levine M."/>
            <person name="Satoh N."/>
            <person name="Rokhsar D.S."/>
        </authorList>
    </citation>
    <scope>NUCLEOTIDE SEQUENCE [LARGE SCALE GENOMIC DNA]</scope>
</reference>
<proteinExistence type="predicted"/>
<dbReference type="SMART" id="SM00028">
    <property type="entry name" value="TPR"/>
    <property type="match status" value="5"/>
</dbReference>
<reference evidence="1" key="4">
    <citation type="submission" date="2025-09" db="UniProtKB">
        <authorList>
            <consortium name="Ensembl"/>
        </authorList>
    </citation>
    <scope>IDENTIFICATION</scope>
</reference>
<sequence length="483" mass="54490">MTDSNQAESFCVDGDIKYTAGNVAAATASYLQGHILDSSSVKEHVTTFTEEQRSESVEILQNWLKPKEQSTTDKSKLGVQATPDQIWEFIFCLEPEAVTTCFARIEPLLREKRYQQVIDSCTAILKQYPQDTPPILLQRALARTLLGGREKEAISDYLRAYLKDKDITMQVVRNKQGDHLDSIKELMQNCVFSKPTSAAETKAHKQWLALTVDCCRFLLTFDPNDFRLQMTFTERLKAMHKIDRALAMLTETIEVLHLDLKPDPAKLTEALLRRSECQIVKQQVDQAISDITAGLNAASDIALSQKGPDSSTSSNEIDVIYSEKEKTLSIAKDIFGSKTNDILELYMLLDKSASKLSAEDRFKTVTKMDNIRNSADLYRAMLVLQPSSKDAQFKLASCYAKLGKNKLAVKIYDKLLEDTHFSQDTAILTARALCYRELGNKAEAQKDYDALLRNNPRDVCLLCERAMMYMEDGNNIALVQDLM</sequence>
<dbReference type="EMBL" id="EAAA01000269">
    <property type="status" value="NOT_ANNOTATED_CDS"/>
    <property type="molecule type" value="Genomic_DNA"/>
</dbReference>
<evidence type="ECO:0000313" key="1">
    <source>
        <dbReference type="Ensembl" id="ENSCINP00000023670.2"/>
    </source>
</evidence>
<dbReference type="PANTHER" id="PTHR44874">
    <property type="entry name" value="TETRATRICOPEPTIDE REPEAT PROTEIN 34"/>
    <property type="match status" value="1"/>
</dbReference>
<accession>F6ZQQ2</accession>
<dbReference type="AlphaFoldDB" id="F6ZQQ2"/>
<dbReference type="InterPro" id="IPR019734">
    <property type="entry name" value="TPR_rpt"/>
</dbReference>
<dbReference type="Proteomes" id="UP000008144">
    <property type="component" value="Chromosome 1"/>
</dbReference>
<dbReference type="InterPro" id="IPR042161">
    <property type="entry name" value="TTC34"/>
</dbReference>
<reference evidence="1" key="3">
    <citation type="submission" date="2025-08" db="UniProtKB">
        <authorList>
            <consortium name="Ensembl"/>
        </authorList>
    </citation>
    <scope>IDENTIFICATION</scope>
</reference>
<dbReference type="Gene3D" id="1.25.40.10">
    <property type="entry name" value="Tetratricopeptide repeat domain"/>
    <property type="match status" value="2"/>
</dbReference>
<evidence type="ECO:0000313" key="2">
    <source>
        <dbReference type="Proteomes" id="UP000008144"/>
    </source>
</evidence>
<dbReference type="PANTHER" id="PTHR44874:SF1">
    <property type="entry name" value="TETRATRICOPEPTIDE REPEAT PROTEIN 34"/>
    <property type="match status" value="1"/>
</dbReference>
<protein>
    <submittedName>
        <fullName evidence="1">Uncharacterized protein</fullName>
    </submittedName>
</protein>
<keyword evidence="2" id="KW-1185">Reference proteome</keyword>
<name>F6ZQQ2_CIOIN</name>
<dbReference type="InParanoid" id="F6ZQQ2"/>
<dbReference type="InterPro" id="IPR011990">
    <property type="entry name" value="TPR-like_helical_dom_sf"/>
</dbReference>
<dbReference type="OMA" id="LCERAMM"/>
<dbReference type="Ensembl" id="ENSCINT00000023916.2">
    <property type="protein sequence ID" value="ENSCINP00000023670.2"/>
    <property type="gene ID" value="ENSCING00000012757.2"/>
</dbReference>
<dbReference type="SUPFAM" id="SSF48452">
    <property type="entry name" value="TPR-like"/>
    <property type="match status" value="2"/>
</dbReference>
<dbReference type="HOGENOM" id="CLU_565691_0_0_1"/>